<name>A0ABS1HH06_9BACT</name>
<reference evidence="2 3" key="1">
    <citation type="submission" date="2021-01" db="EMBL/GenBank/DDBJ databases">
        <title>Carboxyliciviraga sp.nov., isolated from coastal sediments.</title>
        <authorList>
            <person name="Lu D."/>
            <person name="Zhang T."/>
        </authorList>
    </citation>
    <scope>NUCLEOTIDE SEQUENCE [LARGE SCALE GENOMIC DNA]</scope>
    <source>
        <strain evidence="2 3">N1Y132</strain>
    </source>
</reference>
<comment type="caution">
    <text evidence="2">The sequence shown here is derived from an EMBL/GenBank/DDBJ whole genome shotgun (WGS) entry which is preliminary data.</text>
</comment>
<keyword evidence="3" id="KW-1185">Reference proteome</keyword>
<dbReference type="Proteomes" id="UP000605676">
    <property type="component" value="Unassembled WGS sequence"/>
</dbReference>
<feature type="signal peptide" evidence="1">
    <location>
        <begin position="1"/>
        <end position="20"/>
    </location>
</feature>
<proteinExistence type="predicted"/>
<evidence type="ECO:0000256" key="1">
    <source>
        <dbReference type="SAM" id="SignalP"/>
    </source>
</evidence>
<gene>
    <name evidence="2" type="ORF">JIV24_06340</name>
</gene>
<evidence type="ECO:0000313" key="2">
    <source>
        <dbReference type="EMBL" id="MBK3516954.1"/>
    </source>
</evidence>
<keyword evidence="1" id="KW-0732">Signal</keyword>
<dbReference type="RefSeq" id="WP_200464181.1">
    <property type="nucleotide sequence ID" value="NZ_JAENRR010000010.1"/>
</dbReference>
<sequence>MKRYLFILFVFIAIMPSVSAQDIQPDACKSIEAEIEQVAATQVFNDYTLIEQLGETNHVQIIQQSLEKDLNVILTGQDGANNNGYIHQSGYKHATGLRQDGTNNEANLWSEGQLTLTVVHQEGEGNILNSFIDNQGYLPKAAAIQQKGNGNSIELALIGNGYFNASFPKAAVITQEGDNHELSAKLESFGSPILIEQQAGFGGEGMKVNISNSDFYFPTK</sequence>
<evidence type="ECO:0000313" key="3">
    <source>
        <dbReference type="Proteomes" id="UP000605676"/>
    </source>
</evidence>
<protein>
    <recommendedName>
        <fullName evidence="4">Curlin associated repeat-containing protein</fullName>
    </recommendedName>
</protein>
<feature type="chain" id="PRO_5046542692" description="Curlin associated repeat-containing protein" evidence="1">
    <location>
        <begin position="21"/>
        <end position="220"/>
    </location>
</feature>
<dbReference type="EMBL" id="JAENRR010000010">
    <property type="protein sequence ID" value="MBK3516954.1"/>
    <property type="molecule type" value="Genomic_DNA"/>
</dbReference>
<evidence type="ECO:0008006" key="4">
    <source>
        <dbReference type="Google" id="ProtNLM"/>
    </source>
</evidence>
<accession>A0ABS1HH06</accession>
<organism evidence="2 3">
    <name type="scientific">Carboxylicivirga marina</name>
    <dbReference type="NCBI Taxonomy" id="2800988"/>
    <lineage>
        <taxon>Bacteria</taxon>
        <taxon>Pseudomonadati</taxon>
        <taxon>Bacteroidota</taxon>
        <taxon>Bacteroidia</taxon>
        <taxon>Marinilabiliales</taxon>
        <taxon>Marinilabiliaceae</taxon>
        <taxon>Carboxylicivirga</taxon>
    </lineage>
</organism>